<evidence type="ECO:0000259" key="10">
    <source>
        <dbReference type="Pfam" id="PF12704"/>
    </source>
</evidence>
<evidence type="ECO:0000313" key="12">
    <source>
        <dbReference type="Proteomes" id="UP001379533"/>
    </source>
</evidence>
<gene>
    <name evidence="11" type="ORF">LZC95_36510</name>
</gene>
<comment type="subcellular location">
    <subcellularLocation>
        <location evidence="1">Cell membrane</location>
        <topology evidence="1">Multi-pass membrane protein</topology>
    </subcellularLocation>
</comment>
<keyword evidence="12" id="KW-1185">Reference proteome</keyword>
<dbReference type="InterPro" id="IPR051447">
    <property type="entry name" value="Lipoprotein-release_system"/>
</dbReference>
<sequence length="536" mass="57225">MGYPLSLAIRYMGAKKRAFISVGTAFAMLGVMLGVAALSIVMSVTGGFKDQFREKVLGVNAHVLVLKYSVDFREYREVMQKVEHVKGVIGVDPFIINPMMVTHGERTATGVLLKGVDPELMPKVLDLPKHITAGSLEGMRRPGAAPPERRVDPFFRDGASQAPSPGPADTSTVLDLDAGGAPVNKPFLDMIRDEIAKDDAKLAQPPPQGAEVTPSRPLEGGEPSAAPAGSAGPTGAVEPEGGYKSQLPDSDVLPDEFDPDPCKSPEQIARMPGVVIGKTLAKQLGVGLGDCVEVTSPTIGMAIGASSARPPVAKQFRVIALFEAGFDQYDSKLVYTDLYEAQSFYDQGDSVTGIEMKVDDIDHASAICKEIDKLLANSVYRTMDWMDLNHGLFTALLIQQIGMSVVLGLIIVVAAFTVIATLIMVVLDKKKEIALLKAIGARDDAILRVFLYQGGIIGLVGTTLGLILGYGGCKALAAYGFPLDPKVYFISRLPVLIRPNEFILTGVVALIICLFATLFPALYAARLRPADGLRAE</sequence>
<evidence type="ECO:0000313" key="11">
    <source>
        <dbReference type="EMBL" id="WXA91941.1"/>
    </source>
</evidence>
<feature type="transmembrane region" description="Helical" evidence="8">
    <location>
        <begin position="405"/>
        <end position="428"/>
    </location>
</feature>
<dbReference type="PANTHER" id="PTHR30489">
    <property type="entry name" value="LIPOPROTEIN-RELEASING SYSTEM TRANSMEMBRANE PROTEIN LOLE"/>
    <property type="match status" value="1"/>
</dbReference>
<dbReference type="InterPro" id="IPR003838">
    <property type="entry name" value="ABC3_permease_C"/>
</dbReference>
<dbReference type="RefSeq" id="WP_394842558.1">
    <property type="nucleotide sequence ID" value="NZ_CP089982.1"/>
</dbReference>
<keyword evidence="4 8" id="KW-0812">Transmembrane</keyword>
<dbReference type="PANTHER" id="PTHR30489:SF0">
    <property type="entry name" value="LIPOPROTEIN-RELEASING SYSTEM TRANSMEMBRANE PROTEIN LOLE"/>
    <property type="match status" value="1"/>
</dbReference>
<feature type="region of interest" description="Disordered" evidence="7">
    <location>
        <begin position="135"/>
        <end position="179"/>
    </location>
</feature>
<dbReference type="Proteomes" id="UP001379533">
    <property type="component" value="Chromosome"/>
</dbReference>
<name>A0ABZ2K6H4_9BACT</name>
<feature type="region of interest" description="Disordered" evidence="7">
    <location>
        <begin position="200"/>
        <end position="269"/>
    </location>
</feature>
<feature type="transmembrane region" description="Helical" evidence="8">
    <location>
        <begin position="20"/>
        <end position="42"/>
    </location>
</feature>
<organism evidence="11 12">
    <name type="scientific">Pendulispora brunnea</name>
    <dbReference type="NCBI Taxonomy" id="2905690"/>
    <lineage>
        <taxon>Bacteria</taxon>
        <taxon>Pseudomonadati</taxon>
        <taxon>Myxococcota</taxon>
        <taxon>Myxococcia</taxon>
        <taxon>Myxococcales</taxon>
        <taxon>Sorangiineae</taxon>
        <taxon>Pendulisporaceae</taxon>
        <taxon>Pendulispora</taxon>
    </lineage>
</organism>
<proteinExistence type="inferred from homology"/>
<accession>A0ABZ2K6H4</accession>
<comment type="similarity">
    <text evidence="2">Belongs to the ABC-4 integral membrane protein family. LolC/E subfamily.</text>
</comment>
<evidence type="ECO:0000256" key="4">
    <source>
        <dbReference type="ARBA" id="ARBA00022692"/>
    </source>
</evidence>
<evidence type="ECO:0000256" key="1">
    <source>
        <dbReference type="ARBA" id="ARBA00004651"/>
    </source>
</evidence>
<feature type="transmembrane region" description="Helical" evidence="8">
    <location>
        <begin position="449"/>
        <end position="482"/>
    </location>
</feature>
<keyword evidence="5 8" id="KW-1133">Transmembrane helix</keyword>
<keyword evidence="3" id="KW-1003">Cell membrane</keyword>
<dbReference type="Pfam" id="PF12704">
    <property type="entry name" value="MacB_PCD"/>
    <property type="match status" value="1"/>
</dbReference>
<evidence type="ECO:0000256" key="6">
    <source>
        <dbReference type="ARBA" id="ARBA00023136"/>
    </source>
</evidence>
<feature type="domain" description="ABC3 transporter permease C-terminal" evidence="9">
    <location>
        <begin position="405"/>
        <end position="527"/>
    </location>
</feature>
<keyword evidence="6 8" id="KW-0472">Membrane</keyword>
<evidence type="ECO:0000256" key="8">
    <source>
        <dbReference type="SAM" id="Phobius"/>
    </source>
</evidence>
<feature type="compositionally biased region" description="Low complexity" evidence="7">
    <location>
        <begin position="220"/>
        <end position="236"/>
    </location>
</feature>
<evidence type="ECO:0000256" key="2">
    <source>
        <dbReference type="ARBA" id="ARBA00005236"/>
    </source>
</evidence>
<reference evidence="11 12" key="1">
    <citation type="submission" date="2021-12" db="EMBL/GenBank/DDBJ databases">
        <title>Discovery of the Pendulisporaceae a myxobacterial family with distinct sporulation behavior and unique specialized metabolism.</title>
        <authorList>
            <person name="Garcia R."/>
            <person name="Popoff A."/>
            <person name="Bader C.D."/>
            <person name="Loehr J."/>
            <person name="Walesch S."/>
            <person name="Walt C."/>
            <person name="Boldt J."/>
            <person name="Bunk B."/>
            <person name="Haeckl F.J.F.P.J."/>
            <person name="Gunesch A.P."/>
            <person name="Birkelbach J."/>
            <person name="Nuebel U."/>
            <person name="Pietschmann T."/>
            <person name="Bach T."/>
            <person name="Mueller R."/>
        </authorList>
    </citation>
    <scope>NUCLEOTIDE SEQUENCE [LARGE SCALE GENOMIC DNA]</scope>
    <source>
        <strain evidence="11 12">MSr12523</strain>
    </source>
</reference>
<feature type="domain" description="MacB-like periplasmic core" evidence="10">
    <location>
        <begin position="24"/>
        <end position="127"/>
    </location>
</feature>
<evidence type="ECO:0000259" key="9">
    <source>
        <dbReference type="Pfam" id="PF02687"/>
    </source>
</evidence>
<evidence type="ECO:0000256" key="7">
    <source>
        <dbReference type="SAM" id="MobiDB-lite"/>
    </source>
</evidence>
<dbReference type="InterPro" id="IPR025857">
    <property type="entry name" value="MacB_PCD"/>
</dbReference>
<protein>
    <submittedName>
        <fullName evidence="11">ABC transporter permease</fullName>
    </submittedName>
</protein>
<evidence type="ECO:0000256" key="3">
    <source>
        <dbReference type="ARBA" id="ARBA00022475"/>
    </source>
</evidence>
<dbReference type="Pfam" id="PF02687">
    <property type="entry name" value="FtsX"/>
    <property type="match status" value="1"/>
</dbReference>
<dbReference type="EMBL" id="CP089982">
    <property type="protein sequence ID" value="WXA91941.1"/>
    <property type="molecule type" value="Genomic_DNA"/>
</dbReference>
<evidence type="ECO:0000256" key="5">
    <source>
        <dbReference type="ARBA" id="ARBA00022989"/>
    </source>
</evidence>
<feature type="transmembrane region" description="Helical" evidence="8">
    <location>
        <begin position="502"/>
        <end position="525"/>
    </location>
</feature>